<sequence length="252" mass="28331">MLVVTCMAFVLYGVTSAQAYVYMLNSKNDPRWMKALAASIWILETAHSAFVLRQLYYMVILSFGDYDAIGRIDWSLALMTLAEILIILLVEGYYIWRIWILSNKSRILTGLLIVLLCCRLGFTLCTGIYTLLTGTWVKFQGSFGPNFVVLMTNSFSAIIDGVIAISMIVLLRRSQMGFNYKMDGVLRWIMAYTVNIGAISIIVSIVIAITYQTLKENLIFAGLVVLTGKHILCKRPSWHAQRETSPTTTSHG</sequence>
<feature type="domain" description="DUF6534" evidence="3">
    <location>
        <begin position="156"/>
        <end position="229"/>
    </location>
</feature>
<reference evidence="5" key="1">
    <citation type="submission" date="2024-04" db="EMBL/GenBank/DDBJ databases">
        <authorList>
            <person name="Shaw F."/>
            <person name="Minotto A."/>
        </authorList>
    </citation>
    <scope>NUCLEOTIDE SEQUENCE [LARGE SCALE GENOMIC DNA]</scope>
</reference>
<feature type="transmembrane region" description="Helical" evidence="1">
    <location>
        <begin position="108"/>
        <end position="132"/>
    </location>
</feature>
<proteinExistence type="predicted"/>
<dbReference type="PANTHER" id="PTHR40465">
    <property type="entry name" value="CHROMOSOME 1, WHOLE GENOME SHOTGUN SEQUENCE"/>
    <property type="match status" value="1"/>
</dbReference>
<evidence type="ECO:0000259" key="3">
    <source>
        <dbReference type="Pfam" id="PF20152"/>
    </source>
</evidence>
<feature type="signal peptide" evidence="2">
    <location>
        <begin position="1"/>
        <end position="19"/>
    </location>
</feature>
<organism evidence="4 5">
    <name type="scientific">Somion occarium</name>
    <dbReference type="NCBI Taxonomy" id="3059160"/>
    <lineage>
        <taxon>Eukaryota</taxon>
        <taxon>Fungi</taxon>
        <taxon>Dikarya</taxon>
        <taxon>Basidiomycota</taxon>
        <taxon>Agaricomycotina</taxon>
        <taxon>Agaricomycetes</taxon>
        <taxon>Polyporales</taxon>
        <taxon>Cerrenaceae</taxon>
        <taxon>Somion</taxon>
    </lineage>
</organism>
<gene>
    <name evidence="4" type="ORF">GFSPODELE1_LOCUS4723</name>
</gene>
<feature type="chain" id="PRO_5045235304" description="DUF6534 domain-containing protein" evidence="2">
    <location>
        <begin position="20"/>
        <end position="252"/>
    </location>
</feature>
<feature type="transmembrane region" description="Helical" evidence="1">
    <location>
        <begin position="147"/>
        <end position="171"/>
    </location>
</feature>
<evidence type="ECO:0000313" key="5">
    <source>
        <dbReference type="Proteomes" id="UP001497453"/>
    </source>
</evidence>
<dbReference type="InterPro" id="IPR045339">
    <property type="entry name" value="DUF6534"/>
</dbReference>
<dbReference type="PANTHER" id="PTHR40465:SF1">
    <property type="entry name" value="DUF6534 DOMAIN-CONTAINING PROTEIN"/>
    <property type="match status" value="1"/>
</dbReference>
<keyword evidence="1" id="KW-1133">Transmembrane helix</keyword>
<evidence type="ECO:0000256" key="2">
    <source>
        <dbReference type="SAM" id="SignalP"/>
    </source>
</evidence>
<dbReference type="Pfam" id="PF20152">
    <property type="entry name" value="DUF6534"/>
    <property type="match status" value="1"/>
</dbReference>
<feature type="transmembrane region" description="Helical" evidence="1">
    <location>
        <begin position="192"/>
        <end position="211"/>
    </location>
</feature>
<accession>A0ABP1D9L5</accession>
<evidence type="ECO:0000313" key="4">
    <source>
        <dbReference type="EMBL" id="CAL1703792.1"/>
    </source>
</evidence>
<keyword evidence="1" id="KW-0472">Membrane</keyword>
<keyword evidence="5" id="KW-1185">Reference proteome</keyword>
<feature type="transmembrane region" description="Helical" evidence="1">
    <location>
        <begin position="74"/>
        <end position="96"/>
    </location>
</feature>
<dbReference type="EMBL" id="OZ037946">
    <property type="protein sequence ID" value="CAL1703792.1"/>
    <property type="molecule type" value="Genomic_DNA"/>
</dbReference>
<name>A0ABP1D9L5_9APHY</name>
<dbReference type="Proteomes" id="UP001497453">
    <property type="component" value="Chromosome 3"/>
</dbReference>
<keyword evidence="1" id="KW-0812">Transmembrane</keyword>
<evidence type="ECO:0000256" key="1">
    <source>
        <dbReference type="SAM" id="Phobius"/>
    </source>
</evidence>
<protein>
    <recommendedName>
        <fullName evidence="3">DUF6534 domain-containing protein</fullName>
    </recommendedName>
</protein>
<keyword evidence="2" id="KW-0732">Signal</keyword>